<reference evidence="2" key="3">
    <citation type="submission" date="2025-09" db="UniProtKB">
        <authorList>
            <consortium name="Ensembl"/>
        </authorList>
    </citation>
    <scope>IDENTIFICATION</scope>
</reference>
<dbReference type="SMART" id="SM00408">
    <property type="entry name" value="IGc2"/>
    <property type="match status" value="2"/>
</dbReference>
<dbReference type="GO" id="GO:0030424">
    <property type="term" value="C:axon"/>
    <property type="evidence" value="ECO:0007669"/>
    <property type="project" value="TreeGrafter"/>
</dbReference>
<accession>A0AAY5EVG7</accession>
<dbReference type="InterPro" id="IPR003598">
    <property type="entry name" value="Ig_sub2"/>
</dbReference>
<organism evidence="2 3">
    <name type="scientific">Electrophorus electricus</name>
    <name type="common">Electric eel</name>
    <name type="synonym">Gymnotus electricus</name>
    <dbReference type="NCBI Taxonomy" id="8005"/>
    <lineage>
        <taxon>Eukaryota</taxon>
        <taxon>Metazoa</taxon>
        <taxon>Chordata</taxon>
        <taxon>Craniata</taxon>
        <taxon>Vertebrata</taxon>
        <taxon>Euteleostomi</taxon>
        <taxon>Actinopterygii</taxon>
        <taxon>Neopterygii</taxon>
        <taxon>Teleostei</taxon>
        <taxon>Ostariophysi</taxon>
        <taxon>Gymnotiformes</taxon>
        <taxon>Gymnotoidei</taxon>
        <taxon>Gymnotidae</taxon>
        <taxon>Electrophorus</taxon>
    </lineage>
</organism>
<dbReference type="PROSITE" id="PS50835">
    <property type="entry name" value="IG_LIKE"/>
    <property type="match status" value="2"/>
</dbReference>
<dbReference type="GeneTree" id="ENSGT01110000267173"/>
<dbReference type="InterPro" id="IPR050958">
    <property type="entry name" value="Cell_Adh-Cytoskel_Orgn"/>
</dbReference>
<dbReference type="Gene3D" id="2.60.40.10">
    <property type="entry name" value="Immunoglobulins"/>
    <property type="match status" value="2"/>
</dbReference>
<dbReference type="GO" id="GO:0043025">
    <property type="term" value="C:neuronal cell body"/>
    <property type="evidence" value="ECO:0007669"/>
    <property type="project" value="TreeGrafter"/>
</dbReference>
<reference evidence="2" key="2">
    <citation type="submission" date="2025-08" db="UniProtKB">
        <authorList>
            <consortium name="Ensembl"/>
        </authorList>
    </citation>
    <scope>IDENTIFICATION</scope>
</reference>
<feature type="domain" description="Ig-like" evidence="1">
    <location>
        <begin position="97"/>
        <end position="180"/>
    </location>
</feature>
<dbReference type="GO" id="GO:0007156">
    <property type="term" value="P:homophilic cell adhesion via plasma membrane adhesion molecules"/>
    <property type="evidence" value="ECO:0007669"/>
    <property type="project" value="TreeGrafter"/>
</dbReference>
<sequence length="209" mass="23231">CWFSEMYYKLTGERLGLKGKDASLSCELKGTVPFEITWFKDKKQLKESRKYKFVSEGHSATLHILGLEASDAGEYECKASNNVGSDTCSAMVKLRDPAAILDKTESVSVTAGDAATLECTVTGTPELKPKWIKDGVELSSSRKHNITFSNKISSLKVLSAEKGDSGRYQITAANPSITLKNIFFNIFCNIFCNKEYFKFVPETFVKSLF</sequence>
<dbReference type="PANTHER" id="PTHR45080">
    <property type="entry name" value="CONTACTIN 5"/>
    <property type="match status" value="1"/>
</dbReference>
<dbReference type="Pfam" id="PF07679">
    <property type="entry name" value="I-set"/>
    <property type="match status" value="2"/>
</dbReference>
<protein>
    <recommendedName>
        <fullName evidence="1">Ig-like domain-containing protein</fullName>
    </recommendedName>
</protein>
<dbReference type="GO" id="GO:0005886">
    <property type="term" value="C:plasma membrane"/>
    <property type="evidence" value="ECO:0007669"/>
    <property type="project" value="TreeGrafter"/>
</dbReference>
<dbReference type="GO" id="GO:0050808">
    <property type="term" value="P:synapse organization"/>
    <property type="evidence" value="ECO:0007669"/>
    <property type="project" value="TreeGrafter"/>
</dbReference>
<name>A0AAY5EVG7_ELEEL</name>
<proteinExistence type="predicted"/>
<reference evidence="2 3" key="1">
    <citation type="submission" date="2020-05" db="EMBL/GenBank/DDBJ databases">
        <title>Electrophorus electricus (electric eel) genome, fEleEle1, primary haplotype.</title>
        <authorList>
            <person name="Myers G."/>
            <person name="Meyer A."/>
            <person name="Fedrigo O."/>
            <person name="Formenti G."/>
            <person name="Rhie A."/>
            <person name="Tracey A."/>
            <person name="Sims Y."/>
            <person name="Jarvis E.D."/>
        </authorList>
    </citation>
    <scope>NUCLEOTIDE SEQUENCE [LARGE SCALE GENOMIC DNA]</scope>
</reference>
<dbReference type="SUPFAM" id="SSF48726">
    <property type="entry name" value="Immunoglobulin"/>
    <property type="match status" value="2"/>
</dbReference>
<dbReference type="InterPro" id="IPR013098">
    <property type="entry name" value="Ig_I-set"/>
</dbReference>
<dbReference type="PANTHER" id="PTHR45080:SF32">
    <property type="entry name" value="MAM DOMAIN CONTAINING GLYCOSYLPHOSPHATIDYLINOSITOL ANCHOR 1"/>
    <property type="match status" value="1"/>
</dbReference>
<dbReference type="InterPro" id="IPR013783">
    <property type="entry name" value="Ig-like_fold"/>
</dbReference>
<dbReference type="Ensembl" id="ENSEEET00000065958.1">
    <property type="protein sequence ID" value="ENSEEEP00000060708.1"/>
    <property type="gene ID" value="ENSEEEG00000024885.1"/>
</dbReference>
<dbReference type="SMART" id="SM00409">
    <property type="entry name" value="IG"/>
    <property type="match status" value="2"/>
</dbReference>
<dbReference type="InterPro" id="IPR007110">
    <property type="entry name" value="Ig-like_dom"/>
</dbReference>
<dbReference type="Proteomes" id="UP000314983">
    <property type="component" value="Chromosome 2"/>
</dbReference>
<evidence type="ECO:0000313" key="2">
    <source>
        <dbReference type="Ensembl" id="ENSEEEP00000060708.1"/>
    </source>
</evidence>
<dbReference type="CDD" id="cd00096">
    <property type="entry name" value="Ig"/>
    <property type="match status" value="1"/>
</dbReference>
<dbReference type="FunFam" id="2.60.40.10:FF:000022">
    <property type="entry name" value="Cardiac titin"/>
    <property type="match status" value="2"/>
</dbReference>
<feature type="domain" description="Ig-like" evidence="1">
    <location>
        <begin position="18"/>
        <end position="93"/>
    </location>
</feature>
<evidence type="ECO:0000313" key="3">
    <source>
        <dbReference type="Proteomes" id="UP000314983"/>
    </source>
</evidence>
<dbReference type="AlphaFoldDB" id="A0AAY5EVG7"/>
<evidence type="ECO:0000259" key="1">
    <source>
        <dbReference type="PROSITE" id="PS50835"/>
    </source>
</evidence>
<dbReference type="GO" id="GO:0008046">
    <property type="term" value="F:axon guidance receptor activity"/>
    <property type="evidence" value="ECO:0007669"/>
    <property type="project" value="TreeGrafter"/>
</dbReference>
<keyword evidence="3" id="KW-1185">Reference proteome</keyword>
<dbReference type="InterPro" id="IPR003599">
    <property type="entry name" value="Ig_sub"/>
</dbReference>
<dbReference type="InterPro" id="IPR036179">
    <property type="entry name" value="Ig-like_dom_sf"/>
</dbReference>